<reference evidence="1 2" key="1">
    <citation type="journal article" date="2016" name="Int. J. Syst. Evol. Microbiol.">
        <title>Pontibacter aydingkolensis sp. nov., isolated from soil of a salt lake.</title>
        <authorList>
            <person name="Osman G."/>
            <person name="Zhang T."/>
            <person name="Lou K."/>
            <person name="Gao Y."/>
            <person name="Chang W."/>
            <person name="Lin Q."/>
            <person name="Yang H.M."/>
            <person name="Huo X.D."/>
            <person name="Wang N."/>
        </authorList>
    </citation>
    <scope>NUCLEOTIDE SEQUENCE [LARGE SCALE GENOMIC DNA]</scope>
    <source>
        <strain evidence="1 2">KACC 19255</strain>
    </source>
</reference>
<sequence length="147" mass="17463">MNTTPYLNFPLQTVYQNEYVRADISEQQHFIYVKWAKHPSSDVFRSLFMELVNLTIEYKTSYWLSDARAIHYLEFSDQNWLIQYMAPYLGSTSVKKFARLSTKESIALMDVSRIYTSIEQLKNIQVTTQFEVFLSEEAALEWLFEEN</sequence>
<keyword evidence="2" id="KW-1185">Reference proteome</keyword>
<name>A0ABS7CY06_9BACT</name>
<accession>A0ABS7CY06</accession>
<dbReference type="RefSeq" id="WP_219878566.1">
    <property type="nucleotide sequence ID" value="NZ_JAHYXK010000017.1"/>
</dbReference>
<dbReference type="Proteomes" id="UP000813018">
    <property type="component" value="Unassembled WGS sequence"/>
</dbReference>
<comment type="caution">
    <text evidence="1">The sequence shown here is derived from an EMBL/GenBank/DDBJ whole genome shotgun (WGS) entry which is preliminary data.</text>
</comment>
<proteinExistence type="predicted"/>
<dbReference type="EMBL" id="JAHYXK010000017">
    <property type="protein sequence ID" value="MBW7468697.1"/>
    <property type="molecule type" value="Genomic_DNA"/>
</dbReference>
<organism evidence="1 2">
    <name type="scientific">Pontibacter aydingkolensis</name>
    <dbReference type="NCBI Taxonomy" id="1911536"/>
    <lineage>
        <taxon>Bacteria</taxon>
        <taxon>Pseudomonadati</taxon>
        <taxon>Bacteroidota</taxon>
        <taxon>Cytophagia</taxon>
        <taxon>Cytophagales</taxon>
        <taxon>Hymenobacteraceae</taxon>
        <taxon>Pontibacter</taxon>
    </lineage>
</organism>
<protein>
    <recommendedName>
        <fullName evidence="3">SpoIIAA-like</fullName>
    </recommendedName>
</protein>
<evidence type="ECO:0000313" key="1">
    <source>
        <dbReference type="EMBL" id="MBW7468697.1"/>
    </source>
</evidence>
<gene>
    <name evidence="1" type="ORF">K0O23_16595</name>
</gene>
<evidence type="ECO:0008006" key="3">
    <source>
        <dbReference type="Google" id="ProtNLM"/>
    </source>
</evidence>
<evidence type="ECO:0000313" key="2">
    <source>
        <dbReference type="Proteomes" id="UP000813018"/>
    </source>
</evidence>